<dbReference type="Proteomes" id="UP000887575">
    <property type="component" value="Unassembled WGS sequence"/>
</dbReference>
<protein>
    <submittedName>
        <fullName evidence="2">Uncharacterized protein</fullName>
    </submittedName>
</protein>
<proteinExistence type="predicted"/>
<sequence length="293" mass="33783">MGIDRIINIETAPTQLIIYTTKEGPSDQLTIKIEVTDLEDRRIFPLISLHGLFLLLNRGRYTIPFLKPDHYYGIYMQSENFVNGEKLLHNETRIVKTNPRNDQNSTNEFVDPKFEIYVHRNDESGSKNTEGVFVTAKWLSEKRIEGSSLLIHVFVKCEHTSADEIVVLKDSATGITIEIAMDHRLEIEDLDGNHQIKANIMPLKCREICWDVTYLMNVLGRNFSRSFNQTCDQIKGTTATTFVRQLQSYEMIDHQLFVNTKVHSESESDEEKVKLIAKNLISTSSEPLIQEYR</sequence>
<dbReference type="AlphaFoldDB" id="A0AAF3EBE0"/>
<dbReference type="WBParaSite" id="MBELARI_LOCUS1125">
    <property type="protein sequence ID" value="MBELARI_LOCUS1125"/>
    <property type="gene ID" value="MBELARI_LOCUS1125"/>
</dbReference>
<accession>A0AAF3EBE0</accession>
<evidence type="ECO:0000313" key="1">
    <source>
        <dbReference type="Proteomes" id="UP000887575"/>
    </source>
</evidence>
<reference evidence="2" key="1">
    <citation type="submission" date="2024-02" db="UniProtKB">
        <authorList>
            <consortium name="WormBaseParasite"/>
        </authorList>
    </citation>
    <scope>IDENTIFICATION</scope>
</reference>
<organism evidence="1 2">
    <name type="scientific">Mesorhabditis belari</name>
    <dbReference type="NCBI Taxonomy" id="2138241"/>
    <lineage>
        <taxon>Eukaryota</taxon>
        <taxon>Metazoa</taxon>
        <taxon>Ecdysozoa</taxon>
        <taxon>Nematoda</taxon>
        <taxon>Chromadorea</taxon>
        <taxon>Rhabditida</taxon>
        <taxon>Rhabditina</taxon>
        <taxon>Rhabditomorpha</taxon>
        <taxon>Rhabditoidea</taxon>
        <taxon>Rhabditidae</taxon>
        <taxon>Mesorhabditinae</taxon>
        <taxon>Mesorhabditis</taxon>
    </lineage>
</organism>
<keyword evidence="1" id="KW-1185">Reference proteome</keyword>
<name>A0AAF3EBE0_9BILA</name>
<evidence type="ECO:0000313" key="2">
    <source>
        <dbReference type="WBParaSite" id="MBELARI_LOCUS1125"/>
    </source>
</evidence>